<feature type="non-terminal residue" evidence="1">
    <location>
        <position position="530"/>
    </location>
</feature>
<accession>A0A382FBG0</accession>
<name>A0A382FBG0_9ZZZZ</name>
<feature type="non-terminal residue" evidence="1">
    <location>
        <position position="1"/>
    </location>
</feature>
<protein>
    <submittedName>
        <fullName evidence="1">Uncharacterized protein</fullName>
    </submittedName>
</protein>
<organism evidence="1">
    <name type="scientific">marine metagenome</name>
    <dbReference type="NCBI Taxonomy" id="408172"/>
    <lineage>
        <taxon>unclassified sequences</taxon>
        <taxon>metagenomes</taxon>
        <taxon>ecological metagenomes</taxon>
    </lineage>
</organism>
<sequence length="530" mass="54495">GKIAYTVMSKGNNSVWIVNADGSDSSRIAPKGSEPHWVLITDAPVLIPTSTPIPTATGVGPIGTVTGVEDDGPIAEAKAQVATETLITQQPATVRLGGTGRVKGLVTAVDNSVVNGPTVTIYLNDVSPDDPLEVKLDGATTVGSGAVVDGAFDIEIVFPLTLGTGSLQVIAVTSQSAFYLGSDSDPPILIISGTNISLSSDQQPLVGDEFVVSGSLLDDAGSPVENADIDLSIGAEEFSLTTDFQGSFSQSVIINAPGVINVLASYAGSELLLSSTVEFDATARFPSSIDILMPPSTLVESEISIQVRILDPNDDLIEDRVFMVTIGSAEGIEVTSLADIPHTFFDAGMENVKVVFQGDDLYAESEGEATITVLAPTSISLDVMPDLTTGDELLVSGQVTSSGSVQTNELSVDILINGQIASSVEISSDDTFAQSLGVLGTPGTYTVEVVTKGGDFVLSDSTSGSFEVVQSTVIQMTAPSMGFAGETVLLSGSLTGADGNPLGSLDLQFSGTNTSPSIITTGDDGSFTYD</sequence>
<dbReference type="EMBL" id="UINC01049085">
    <property type="protein sequence ID" value="SVB60428.1"/>
    <property type="molecule type" value="Genomic_DNA"/>
</dbReference>
<dbReference type="AlphaFoldDB" id="A0A382FBG0"/>
<gene>
    <name evidence="1" type="ORF">METZ01_LOCUS213282</name>
</gene>
<reference evidence="1" key="1">
    <citation type="submission" date="2018-05" db="EMBL/GenBank/DDBJ databases">
        <authorList>
            <person name="Lanie J.A."/>
            <person name="Ng W.-L."/>
            <person name="Kazmierczak K.M."/>
            <person name="Andrzejewski T.M."/>
            <person name="Davidsen T.M."/>
            <person name="Wayne K.J."/>
            <person name="Tettelin H."/>
            <person name="Glass J.I."/>
            <person name="Rusch D."/>
            <person name="Podicherti R."/>
            <person name="Tsui H.-C.T."/>
            <person name="Winkler M.E."/>
        </authorList>
    </citation>
    <scope>NUCLEOTIDE SEQUENCE</scope>
</reference>
<proteinExistence type="predicted"/>
<evidence type="ECO:0000313" key="1">
    <source>
        <dbReference type="EMBL" id="SVB60428.1"/>
    </source>
</evidence>